<feature type="coiled-coil region" evidence="1">
    <location>
        <begin position="31"/>
        <end position="58"/>
    </location>
</feature>
<evidence type="ECO:0000256" key="1">
    <source>
        <dbReference type="SAM" id="Coils"/>
    </source>
</evidence>
<dbReference type="InterPro" id="IPR012347">
    <property type="entry name" value="Ferritin-like"/>
</dbReference>
<dbReference type="InterPro" id="IPR009078">
    <property type="entry name" value="Ferritin-like_SF"/>
</dbReference>
<dbReference type="AlphaFoldDB" id="A0A6J4JAY8"/>
<gene>
    <name evidence="2" type="ORF">AVDCRST_MAG54-3241</name>
</gene>
<dbReference type="SUPFAM" id="SSF47240">
    <property type="entry name" value="Ferritin-like"/>
    <property type="match status" value="1"/>
</dbReference>
<sequence>MSTQAHVIAQLRSMLQLTQTEVQVARIRVSQARTDAVRRELTENAQNAERRTAEITRELQRLGGVADVVSPLVGRVGAVVKATVEQAGAVVEALLGDLALEHQLRDRAIYLRALAEATKDAETRRLADRLEEAHAATIEWLTTVLAEEALGGPPALKPTPVQMVVGGATRAVRLPVNFAREQISRWAARAQQGGDQVRAAVAEAGDEVRAAVSDTATRAARLGEDAREVVTTGRDAALDRAERVSRREGAQDTAEALHEARARLGALHASELPIARYDELGVNDAVAKIKQLDDVEDLNKVIVYEEANKNRSGIVSAAQTRHAALAQEVAGIR</sequence>
<reference evidence="2" key="1">
    <citation type="submission" date="2020-02" db="EMBL/GenBank/DDBJ databases">
        <authorList>
            <person name="Meier V. D."/>
        </authorList>
    </citation>
    <scope>NUCLEOTIDE SEQUENCE</scope>
    <source>
        <strain evidence="2">AVDCRST_MAG54</strain>
    </source>
</reference>
<organism evidence="2">
    <name type="scientific">uncultured Actinomycetospora sp</name>
    <dbReference type="NCBI Taxonomy" id="1135996"/>
    <lineage>
        <taxon>Bacteria</taxon>
        <taxon>Bacillati</taxon>
        <taxon>Actinomycetota</taxon>
        <taxon>Actinomycetes</taxon>
        <taxon>Pseudonocardiales</taxon>
        <taxon>Pseudonocardiaceae</taxon>
        <taxon>Actinomycetospora</taxon>
        <taxon>environmental samples</taxon>
    </lineage>
</organism>
<dbReference type="EMBL" id="CADCTH010000414">
    <property type="protein sequence ID" value="CAA9275335.1"/>
    <property type="molecule type" value="Genomic_DNA"/>
</dbReference>
<dbReference type="Gene3D" id="1.20.1260.10">
    <property type="match status" value="1"/>
</dbReference>
<name>A0A6J4JAY8_9PSEU</name>
<keyword evidence="1" id="KW-0175">Coiled coil</keyword>
<accession>A0A6J4JAY8</accession>
<evidence type="ECO:0000313" key="2">
    <source>
        <dbReference type="EMBL" id="CAA9275335.1"/>
    </source>
</evidence>
<protein>
    <recommendedName>
        <fullName evidence="3">Ferritin-like domain-containing protein</fullName>
    </recommendedName>
</protein>
<evidence type="ECO:0008006" key="3">
    <source>
        <dbReference type="Google" id="ProtNLM"/>
    </source>
</evidence>
<proteinExistence type="predicted"/>